<dbReference type="GO" id="GO:0008483">
    <property type="term" value="F:transaminase activity"/>
    <property type="evidence" value="ECO:0007669"/>
    <property type="project" value="InterPro"/>
</dbReference>
<dbReference type="InterPro" id="IPR015422">
    <property type="entry name" value="PyrdxlP-dep_Trfase_small"/>
</dbReference>
<keyword evidence="4 7" id="KW-0663">Pyridoxal phosphate</keyword>
<evidence type="ECO:0000256" key="2">
    <source>
        <dbReference type="ARBA" id="ARBA00004819"/>
    </source>
</evidence>
<dbReference type="OrthoDB" id="9801052at2"/>
<keyword evidence="7" id="KW-0963">Cytoplasm</keyword>
<evidence type="ECO:0000256" key="4">
    <source>
        <dbReference type="ARBA" id="ARBA00022898"/>
    </source>
</evidence>
<evidence type="ECO:0000256" key="1">
    <source>
        <dbReference type="ARBA" id="ARBA00001933"/>
    </source>
</evidence>
<reference evidence="8 9" key="1">
    <citation type="journal article" date="2012" name="J. Bacteriol.">
        <title>Complete Genome Sequence of Leptospirillum ferrooxidans Strain C2-3, Isolated from a Fresh Volcanic Ash Deposit on the Island of Miyake, Japan.</title>
        <authorList>
            <person name="Fujimura R."/>
            <person name="Sato Y."/>
            <person name="Nishizawa T."/>
            <person name="Oshima K."/>
            <person name="Kim S.-W."/>
            <person name="Hattori M."/>
            <person name="Kamijo T."/>
            <person name="Ohta H."/>
        </authorList>
    </citation>
    <scope>NUCLEOTIDE SEQUENCE [LARGE SCALE GENOMIC DNA]</scope>
    <source>
        <strain evidence="8 9">C2-3</strain>
    </source>
</reference>
<dbReference type="PATRIC" id="fig|1162668.3.peg.2784"/>
<dbReference type="GO" id="GO:0030170">
    <property type="term" value="F:pyridoxal phosphate binding"/>
    <property type="evidence" value="ECO:0007669"/>
    <property type="project" value="InterPro"/>
</dbReference>
<dbReference type="Proteomes" id="UP000007382">
    <property type="component" value="Chromosome"/>
</dbReference>
<name>I0IRW5_LEPFC</name>
<dbReference type="AlphaFoldDB" id="I0IRW5"/>
<keyword evidence="5 7" id="KW-0413">Isomerase</keyword>
<evidence type="ECO:0000256" key="6">
    <source>
        <dbReference type="ARBA" id="ARBA00023244"/>
    </source>
</evidence>
<dbReference type="EC" id="5.4.3.8" evidence="7"/>
<evidence type="ECO:0000256" key="7">
    <source>
        <dbReference type="HAMAP-Rule" id="MF_00375"/>
    </source>
</evidence>
<dbReference type="GO" id="GO:0042286">
    <property type="term" value="F:glutamate-1-semialdehyde 2,1-aminomutase activity"/>
    <property type="evidence" value="ECO:0007669"/>
    <property type="project" value="UniProtKB-UniRule"/>
</dbReference>
<feature type="modified residue" description="N6-(pyridoxal phosphate)lysine" evidence="7">
    <location>
        <position position="265"/>
    </location>
</feature>
<sequence length="438" mass="47172">MTHSEEFYNRAKTIFPGGVSSPVRAFGAVGGVPPFIRSAKGCLLTDVDGNEYIDYVLSYGPHILGHGDPDVLDRLHAAIDRGISFGAPSEEELQLGEIIVSALPSVDRLRFVNSGTEATMSAIRLARGVTGRSKILKFEGAYHGHADSLLVKAGSGGATFGVPSSAGVPPEIARETLTLPYNDTEALKTLFSSEGDKIACAIIEPVSGNMGVVLPDDEFLRELRRLTEKYGALLIADEIMTGFRQTYGGAQILFSMEPDITTLGKIIGGGLPVGAYGASAKIMSQISPEGPVYQAGTLSGNSASMAAGLATIQKLKTPALYSQLEEQGRKLSQGLKEIISRLSLPATVNRMGSMMTVFFTPDPVTDWTSAARSDTALFRVFFHESLKQGVYLPPSQFEAFFLSTRHDDEVIRISIEKMSRALIACRNWIDQGRPEYNP</sequence>
<gene>
    <name evidence="7" type="primary">hemL</name>
    <name evidence="8" type="ordered locus">LFE_2342</name>
</gene>
<dbReference type="STRING" id="1162668.LFE_2342"/>
<comment type="subunit">
    <text evidence="7">Homodimer.</text>
</comment>
<comment type="catalytic activity">
    <reaction evidence="7">
        <text>(S)-4-amino-5-oxopentanoate = 5-aminolevulinate</text>
        <dbReference type="Rhea" id="RHEA:14265"/>
        <dbReference type="ChEBI" id="CHEBI:57501"/>
        <dbReference type="ChEBI" id="CHEBI:356416"/>
        <dbReference type="EC" id="5.4.3.8"/>
    </reaction>
</comment>
<evidence type="ECO:0000313" key="8">
    <source>
        <dbReference type="EMBL" id="BAM08014.1"/>
    </source>
</evidence>
<evidence type="ECO:0000256" key="5">
    <source>
        <dbReference type="ARBA" id="ARBA00023235"/>
    </source>
</evidence>
<dbReference type="UniPathway" id="UPA00251">
    <property type="reaction ID" value="UER00317"/>
</dbReference>
<dbReference type="NCBIfam" id="NF000818">
    <property type="entry name" value="PRK00062.1"/>
    <property type="match status" value="1"/>
</dbReference>
<dbReference type="NCBIfam" id="TIGR00713">
    <property type="entry name" value="hemL"/>
    <property type="match status" value="1"/>
</dbReference>
<dbReference type="CDD" id="cd00610">
    <property type="entry name" value="OAT_like"/>
    <property type="match status" value="1"/>
</dbReference>
<dbReference type="HOGENOM" id="CLU_016922_1_5_0"/>
<comment type="pathway">
    <text evidence="2 7">Porphyrin-containing compound metabolism; protoporphyrin-IX biosynthesis; 5-aminolevulinate from L-glutamyl-tRNA(Glu): step 2/2.</text>
</comment>
<keyword evidence="9" id="KW-1185">Reference proteome</keyword>
<keyword evidence="6 7" id="KW-0627">Porphyrin biosynthesis</keyword>
<dbReference type="RefSeq" id="WP_014450497.1">
    <property type="nucleotide sequence ID" value="NC_017094.1"/>
</dbReference>
<comment type="similarity">
    <text evidence="3 7">Belongs to the class-III pyridoxal-phosphate-dependent aminotransferase family. HemL subfamily.</text>
</comment>
<dbReference type="KEGG" id="lfc:LFE_2342"/>
<dbReference type="InterPro" id="IPR005814">
    <property type="entry name" value="Aminotrans_3"/>
</dbReference>
<comment type="cofactor">
    <cofactor evidence="1 7">
        <name>pyridoxal 5'-phosphate</name>
        <dbReference type="ChEBI" id="CHEBI:597326"/>
    </cofactor>
</comment>
<accession>I0IRW5</accession>
<dbReference type="InterPro" id="IPR015421">
    <property type="entry name" value="PyrdxlP-dep_Trfase_major"/>
</dbReference>
<dbReference type="Gene3D" id="3.90.1150.10">
    <property type="entry name" value="Aspartate Aminotransferase, domain 1"/>
    <property type="match status" value="1"/>
</dbReference>
<dbReference type="eggNOG" id="COG0001">
    <property type="taxonomic scope" value="Bacteria"/>
</dbReference>
<dbReference type="PANTHER" id="PTHR43713:SF3">
    <property type="entry name" value="GLUTAMATE-1-SEMIALDEHYDE 2,1-AMINOMUTASE 1, CHLOROPLASTIC-RELATED"/>
    <property type="match status" value="1"/>
</dbReference>
<dbReference type="GO" id="GO:0005737">
    <property type="term" value="C:cytoplasm"/>
    <property type="evidence" value="ECO:0007669"/>
    <property type="project" value="UniProtKB-SubCell"/>
</dbReference>
<dbReference type="InterPro" id="IPR015424">
    <property type="entry name" value="PyrdxlP-dep_Trfase"/>
</dbReference>
<dbReference type="HAMAP" id="MF_00375">
    <property type="entry name" value="HemL_aminotrans_3"/>
    <property type="match status" value="1"/>
</dbReference>
<dbReference type="PANTHER" id="PTHR43713">
    <property type="entry name" value="GLUTAMATE-1-SEMIALDEHYDE 2,1-AMINOMUTASE"/>
    <property type="match status" value="1"/>
</dbReference>
<comment type="subcellular location">
    <subcellularLocation>
        <location evidence="7">Cytoplasm</location>
    </subcellularLocation>
</comment>
<evidence type="ECO:0000256" key="3">
    <source>
        <dbReference type="ARBA" id="ARBA00008981"/>
    </source>
</evidence>
<dbReference type="InterPro" id="IPR004639">
    <property type="entry name" value="4pyrrol_synth_GluAld_NH2Trfase"/>
</dbReference>
<organism evidence="8 9">
    <name type="scientific">Leptospirillum ferrooxidans (strain C2-3)</name>
    <dbReference type="NCBI Taxonomy" id="1162668"/>
    <lineage>
        <taxon>Bacteria</taxon>
        <taxon>Pseudomonadati</taxon>
        <taxon>Nitrospirota</taxon>
        <taxon>Nitrospiria</taxon>
        <taxon>Nitrospirales</taxon>
        <taxon>Nitrospiraceae</taxon>
        <taxon>Leptospirillum</taxon>
    </lineage>
</organism>
<dbReference type="Pfam" id="PF00202">
    <property type="entry name" value="Aminotran_3"/>
    <property type="match status" value="1"/>
</dbReference>
<dbReference type="FunFam" id="3.40.640.10:FF:000021">
    <property type="entry name" value="Glutamate-1-semialdehyde 2,1-aminomutase"/>
    <property type="match status" value="1"/>
</dbReference>
<proteinExistence type="inferred from homology"/>
<evidence type="ECO:0000313" key="9">
    <source>
        <dbReference type="Proteomes" id="UP000007382"/>
    </source>
</evidence>
<protein>
    <recommendedName>
        <fullName evidence="7">Glutamate-1-semialdehyde 2,1-aminomutase</fullName>
        <shortName evidence="7">GSA</shortName>
        <ecNumber evidence="7">5.4.3.8</ecNumber>
    </recommendedName>
    <alternativeName>
        <fullName evidence="7">Glutamate-1-semialdehyde aminotransferase</fullName>
        <shortName evidence="7">GSA-AT</shortName>
    </alternativeName>
</protein>
<dbReference type="GO" id="GO:0006782">
    <property type="term" value="P:protoporphyrinogen IX biosynthetic process"/>
    <property type="evidence" value="ECO:0007669"/>
    <property type="project" value="UniProtKB-UniRule"/>
</dbReference>
<dbReference type="Gene3D" id="3.40.640.10">
    <property type="entry name" value="Type I PLP-dependent aspartate aminotransferase-like (Major domain)"/>
    <property type="match status" value="1"/>
</dbReference>
<dbReference type="SUPFAM" id="SSF53383">
    <property type="entry name" value="PLP-dependent transferases"/>
    <property type="match status" value="1"/>
</dbReference>
<reference evidence="9" key="2">
    <citation type="submission" date="2012-03" db="EMBL/GenBank/DDBJ databases">
        <title>The complete genome sequence of the pioneer microbe on fresh volcanic deposit, Leptospirillum ferrooxidans strain C2-3.</title>
        <authorList>
            <person name="Fujimura R."/>
            <person name="Sato Y."/>
            <person name="Nishizawa T."/>
            <person name="Nanba K."/>
            <person name="Oshima K."/>
            <person name="Hattori M."/>
            <person name="Kamijo T."/>
            <person name="Ohta H."/>
        </authorList>
    </citation>
    <scope>NUCLEOTIDE SEQUENCE [LARGE SCALE GENOMIC DNA]</scope>
    <source>
        <strain evidence="9">C2-3</strain>
    </source>
</reference>
<dbReference type="EMBL" id="AP012342">
    <property type="protein sequence ID" value="BAM08014.1"/>
    <property type="molecule type" value="Genomic_DNA"/>
</dbReference>